<dbReference type="Pfam" id="PF00023">
    <property type="entry name" value="Ank"/>
    <property type="match status" value="1"/>
</dbReference>
<accession>A0AAD4LBZ5</accession>
<reference evidence="4" key="1">
    <citation type="submission" date="2022-01" db="EMBL/GenBank/DDBJ databases">
        <title>Comparative genomics reveals a dynamic genome evolution in the ectomycorrhizal milk-cap (Lactarius) mushrooms.</title>
        <authorList>
            <consortium name="DOE Joint Genome Institute"/>
            <person name="Lebreton A."/>
            <person name="Tang N."/>
            <person name="Kuo A."/>
            <person name="LaButti K."/>
            <person name="Drula E."/>
            <person name="Barry K."/>
            <person name="Clum A."/>
            <person name="Lipzen A."/>
            <person name="Mousain D."/>
            <person name="Ng V."/>
            <person name="Wang R."/>
            <person name="Wang X."/>
            <person name="Dai Y."/>
            <person name="Henrissat B."/>
            <person name="Grigoriev I.V."/>
            <person name="Guerin-Laguette A."/>
            <person name="Yu F."/>
            <person name="Martin F.M."/>
        </authorList>
    </citation>
    <scope>NUCLEOTIDE SEQUENCE</scope>
    <source>
        <strain evidence="4">QP</strain>
    </source>
</reference>
<dbReference type="PRINTS" id="PR01415">
    <property type="entry name" value="ANKYRIN"/>
</dbReference>
<gene>
    <name evidence="4" type="ORF">EDB92DRAFT_1818747</name>
</gene>
<comment type="caution">
    <text evidence="4">The sequence shown here is derived from an EMBL/GenBank/DDBJ whole genome shotgun (WGS) entry which is preliminary data.</text>
</comment>
<feature type="repeat" description="ANK" evidence="3">
    <location>
        <begin position="132"/>
        <end position="164"/>
    </location>
</feature>
<dbReference type="Gene3D" id="1.25.40.20">
    <property type="entry name" value="Ankyrin repeat-containing domain"/>
    <property type="match status" value="2"/>
</dbReference>
<dbReference type="InterPro" id="IPR036770">
    <property type="entry name" value="Ankyrin_rpt-contain_sf"/>
</dbReference>
<dbReference type="InterPro" id="IPR050745">
    <property type="entry name" value="Multifunctional_regulatory"/>
</dbReference>
<evidence type="ECO:0000313" key="5">
    <source>
        <dbReference type="Proteomes" id="UP001201163"/>
    </source>
</evidence>
<keyword evidence="1" id="KW-0677">Repeat</keyword>
<proteinExistence type="predicted"/>
<dbReference type="SMART" id="SM00248">
    <property type="entry name" value="ANK"/>
    <property type="match status" value="4"/>
</dbReference>
<dbReference type="EMBL" id="JAKELL010000065">
    <property type="protein sequence ID" value="KAH8985320.1"/>
    <property type="molecule type" value="Genomic_DNA"/>
</dbReference>
<evidence type="ECO:0000313" key="4">
    <source>
        <dbReference type="EMBL" id="KAH8985320.1"/>
    </source>
</evidence>
<dbReference type="PANTHER" id="PTHR24189:SF50">
    <property type="entry name" value="ANKYRIN REPEAT AND SOCS BOX PROTEIN 2"/>
    <property type="match status" value="1"/>
</dbReference>
<dbReference type="PANTHER" id="PTHR24189">
    <property type="entry name" value="MYOTROPHIN"/>
    <property type="match status" value="1"/>
</dbReference>
<evidence type="ECO:0000256" key="3">
    <source>
        <dbReference type="PROSITE-ProRule" id="PRU00023"/>
    </source>
</evidence>
<dbReference type="SUPFAM" id="SSF48403">
    <property type="entry name" value="Ankyrin repeat"/>
    <property type="match status" value="1"/>
</dbReference>
<feature type="repeat" description="ANK" evidence="3">
    <location>
        <begin position="69"/>
        <end position="101"/>
    </location>
</feature>
<dbReference type="Proteomes" id="UP001201163">
    <property type="component" value="Unassembled WGS sequence"/>
</dbReference>
<dbReference type="InterPro" id="IPR002110">
    <property type="entry name" value="Ankyrin_rpt"/>
</dbReference>
<feature type="repeat" description="ANK" evidence="3">
    <location>
        <begin position="165"/>
        <end position="196"/>
    </location>
</feature>
<dbReference type="Pfam" id="PF12796">
    <property type="entry name" value="Ank_2"/>
    <property type="match status" value="1"/>
</dbReference>
<keyword evidence="2 3" id="KW-0040">ANK repeat</keyword>
<protein>
    <submittedName>
        <fullName evidence="4">Ankyrin repeat-containing domain protein</fullName>
    </submittedName>
</protein>
<name>A0AAD4LBZ5_9AGAM</name>
<dbReference type="AlphaFoldDB" id="A0AAD4LBZ5"/>
<evidence type="ECO:0000256" key="1">
    <source>
        <dbReference type="ARBA" id="ARBA00022737"/>
    </source>
</evidence>
<evidence type="ECO:0000256" key="2">
    <source>
        <dbReference type="ARBA" id="ARBA00023043"/>
    </source>
</evidence>
<keyword evidence="5" id="KW-1185">Reference proteome</keyword>
<dbReference type="PROSITE" id="PS50088">
    <property type="entry name" value="ANK_REPEAT"/>
    <property type="match status" value="3"/>
</dbReference>
<sequence length="196" mass="21680">MAQPRMLPFMKIALHCTRHRRKEFSMSHDGYSTTAQMRTHKRTTTLRHFTWQPRMDTWNFVDVNAATKDDRTPLHKASEGGHADVARLLIQHGADANTHLQMLLILASSSESVETVQLLVGLGADVNAQDVGRSTPLNVASSKGNAETVQLLIKLGADVNAQDRSHSTPLHLASSRTWSNAEILQLLIERGADVNV</sequence>
<organism evidence="4 5">
    <name type="scientific">Lactarius akahatsu</name>
    <dbReference type="NCBI Taxonomy" id="416441"/>
    <lineage>
        <taxon>Eukaryota</taxon>
        <taxon>Fungi</taxon>
        <taxon>Dikarya</taxon>
        <taxon>Basidiomycota</taxon>
        <taxon>Agaricomycotina</taxon>
        <taxon>Agaricomycetes</taxon>
        <taxon>Russulales</taxon>
        <taxon>Russulaceae</taxon>
        <taxon>Lactarius</taxon>
    </lineage>
</organism>
<dbReference type="PROSITE" id="PS50297">
    <property type="entry name" value="ANK_REP_REGION"/>
    <property type="match status" value="3"/>
</dbReference>